<reference evidence="2 3" key="1">
    <citation type="submission" date="2019-02" db="EMBL/GenBank/DDBJ databases">
        <title>Deep-cultivation of Planctomycetes and their phenomic and genomic characterization uncovers novel biology.</title>
        <authorList>
            <person name="Wiegand S."/>
            <person name="Jogler M."/>
            <person name="Boedeker C."/>
            <person name="Pinto D."/>
            <person name="Vollmers J."/>
            <person name="Rivas-Marin E."/>
            <person name="Kohn T."/>
            <person name="Peeters S.H."/>
            <person name="Heuer A."/>
            <person name="Rast P."/>
            <person name="Oberbeckmann S."/>
            <person name="Bunk B."/>
            <person name="Jeske O."/>
            <person name="Meyerdierks A."/>
            <person name="Storesund J.E."/>
            <person name="Kallscheuer N."/>
            <person name="Luecker S."/>
            <person name="Lage O.M."/>
            <person name="Pohl T."/>
            <person name="Merkel B.J."/>
            <person name="Hornburger P."/>
            <person name="Mueller R.-W."/>
            <person name="Bruemmer F."/>
            <person name="Labrenz M."/>
            <person name="Spormann A.M."/>
            <person name="Op den Camp H."/>
            <person name="Overmann J."/>
            <person name="Amann R."/>
            <person name="Jetten M.S.M."/>
            <person name="Mascher T."/>
            <person name="Medema M.H."/>
            <person name="Devos D.P."/>
            <person name="Kaster A.-K."/>
            <person name="Ovreas L."/>
            <person name="Rohde M."/>
            <person name="Galperin M.Y."/>
            <person name="Jogler C."/>
        </authorList>
    </citation>
    <scope>NUCLEOTIDE SEQUENCE [LARGE SCALE GENOMIC DNA]</scope>
    <source>
        <strain evidence="2 3">KS4</strain>
    </source>
</reference>
<feature type="transmembrane region" description="Helical" evidence="1">
    <location>
        <begin position="208"/>
        <end position="226"/>
    </location>
</feature>
<evidence type="ECO:0008006" key="4">
    <source>
        <dbReference type="Google" id="ProtNLM"/>
    </source>
</evidence>
<evidence type="ECO:0000256" key="1">
    <source>
        <dbReference type="SAM" id="Phobius"/>
    </source>
</evidence>
<organism evidence="2 3">
    <name type="scientific">Poriferisphaera corsica</name>
    <dbReference type="NCBI Taxonomy" id="2528020"/>
    <lineage>
        <taxon>Bacteria</taxon>
        <taxon>Pseudomonadati</taxon>
        <taxon>Planctomycetota</taxon>
        <taxon>Phycisphaerae</taxon>
        <taxon>Phycisphaerales</taxon>
        <taxon>Phycisphaeraceae</taxon>
        <taxon>Poriferisphaera</taxon>
    </lineage>
</organism>
<evidence type="ECO:0000313" key="2">
    <source>
        <dbReference type="EMBL" id="QDU35020.1"/>
    </source>
</evidence>
<keyword evidence="1" id="KW-0472">Membrane</keyword>
<accession>A0A517YXR3</accession>
<evidence type="ECO:0000313" key="3">
    <source>
        <dbReference type="Proteomes" id="UP000317369"/>
    </source>
</evidence>
<proteinExistence type="predicted"/>
<dbReference type="AlphaFoldDB" id="A0A517YXR3"/>
<gene>
    <name evidence="2" type="ORF">KS4_30970</name>
</gene>
<dbReference type="Proteomes" id="UP000317369">
    <property type="component" value="Chromosome"/>
</dbReference>
<dbReference type="EMBL" id="CP036425">
    <property type="protein sequence ID" value="QDU35020.1"/>
    <property type="molecule type" value="Genomic_DNA"/>
</dbReference>
<feature type="transmembrane region" description="Helical" evidence="1">
    <location>
        <begin position="33"/>
        <end position="51"/>
    </location>
</feature>
<sequence length="231" mass="25103">MSDTQGQGARGQGKSVMKDELLRRLPFGDHRDLYVLIAGLLIGLALGPGGLKQVSPKVYNDLFIGNTQEVLRYQGLKANEEAAEEQVRAQLREQLSAKQGEGSSVSDLEGVVDRMVPQVMSQQMSKLELAAREAELKYLFHLVGLASSLVIGVIVLGVIETQLLPRKTAEGYALPWQLGQLVKVRYVLLAGWIAIMVARPVLIMQVPVFFTVVLVALALGLGFVPLGKKTA</sequence>
<dbReference type="KEGG" id="pcor:KS4_30970"/>
<feature type="transmembrane region" description="Helical" evidence="1">
    <location>
        <begin position="184"/>
        <end position="202"/>
    </location>
</feature>
<keyword evidence="1" id="KW-0812">Transmembrane</keyword>
<keyword evidence="1" id="KW-1133">Transmembrane helix</keyword>
<protein>
    <recommendedName>
        <fullName evidence="4">DUF4400 domain-containing protein</fullName>
    </recommendedName>
</protein>
<dbReference type="RefSeq" id="WP_145079715.1">
    <property type="nucleotide sequence ID" value="NZ_CP036425.1"/>
</dbReference>
<keyword evidence="3" id="KW-1185">Reference proteome</keyword>
<name>A0A517YXR3_9BACT</name>
<feature type="transmembrane region" description="Helical" evidence="1">
    <location>
        <begin position="138"/>
        <end position="159"/>
    </location>
</feature>